<comment type="caution">
    <text evidence="3">The sequence shown here is derived from an EMBL/GenBank/DDBJ whole genome shotgun (WGS) entry which is preliminary data.</text>
</comment>
<evidence type="ECO:0000313" key="3">
    <source>
        <dbReference type="EMBL" id="GIU65949.1"/>
    </source>
</evidence>
<reference evidence="3" key="1">
    <citation type="submission" date="2021-05" db="EMBL/GenBank/DDBJ databases">
        <authorList>
            <person name="Tanabe Y."/>
        </authorList>
    </citation>
    <scope>NUCLEOTIDE SEQUENCE</scope>
    <source>
        <strain evidence="3">BOTRYCO-1</strain>
    </source>
</reference>
<dbReference type="HAMAP" id="MF_00771">
    <property type="entry name" value="UPF0310"/>
    <property type="match status" value="1"/>
</dbReference>
<organism evidence="3 4">
    <name type="scientific">Candidatus Phycosocius spiralis</name>
    <dbReference type="NCBI Taxonomy" id="2815099"/>
    <lineage>
        <taxon>Bacteria</taxon>
        <taxon>Pseudomonadati</taxon>
        <taxon>Pseudomonadota</taxon>
        <taxon>Alphaproteobacteria</taxon>
        <taxon>Caulobacterales</taxon>
        <taxon>Caulobacterales incertae sedis</taxon>
        <taxon>Candidatus Phycosocius</taxon>
    </lineage>
</organism>
<dbReference type="EMBL" id="BPFZ01000001">
    <property type="protein sequence ID" value="GIU65949.1"/>
    <property type="molecule type" value="Genomic_DNA"/>
</dbReference>
<dbReference type="RefSeq" id="WP_284358418.1">
    <property type="nucleotide sequence ID" value="NZ_BPFZ01000001.1"/>
</dbReference>
<protein>
    <recommendedName>
        <fullName evidence="1">UPF0310 protein PsB1_0103</fullName>
    </recommendedName>
</protein>
<evidence type="ECO:0000256" key="1">
    <source>
        <dbReference type="HAMAP-Rule" id="MF_00771"/>
    </source>
</evidence>
<gene>
    <name evidence="3" type="ORF">PsB1_0103</name>
</gene>
<feature type="domain" description="EVE" evidence="2">
    <location>
        <begin position="7"/>
        <end position="137"/>
    </location>
</feature>
<dbReference type="InterPro" id="IPR002740">
    <property type="entry name" value="EVE_domain"/>
</dbReference>
<dbReference type="SUPFAM" id="SSF88697">
    <property type="entry name" value="PUA domain-like"/>
    <property type="match status" value="1"/>
</dbReference>
<dbReference type="Proteomes" id="UP001161064">
    <property type="component" value="Unassembled WGS sequence"/>
</dbReference>
<dbReference type="Pfam" id="PF01878">
    <property type="entry name" value="EVE"/>
    <property type="match status" value="1"/>
</dbReference>
<proteinExistence type="inferred from homology"/>
<evidence type="ECO:0000313" key="4">
    <source>
        <dbReference type="Proteomes" id="UP001161064"/>
    </source>
</evidence>
<dbReference type="Gene3D" id="3.10.590.10">
    <property type="entry name" value="ph1033 like domains"/>
    <property type="match status" value="1"/>
</dbReference>
<dbReference type="CDD" id="cd21132">
    <property type="entry name" value="EVE-like"/>
    <property type="match status" value="1"/>
</dbReference>
<accession>A0ABQ4PSQ4</accession>
<dbReference type="InterPro" id="IPR015947">
    <property type="entry name" value="PUA-like_sf"/>
</dbReference>
<dbReference type="InterPro" id="IPR022996">
    <property type="entry name" value="UPF0310"/>
</dbReference>
<evidence type="ECO:0000259" key="2">
    <source>
        <dbReference type="Pfam" id="PF01878"/>
    </source>
</evidence>
<name>A0ABQ4PSQ4_9PROT</name>
<reference evidence="3" key="2">
    <citation type="journal article" date="2023" name="ISME Commun">
        <title>Characterization of a bloom-associated alphaproteobacterial lineage, 'Candidatus Phycosocius': insights into freshwater algal-bacterial interactions.</title>
        <authorList>
            <person name="Tanabe Y."/>
            <person name="Yamaguchi H."/>
            <person name="Yoshida M."/>
            <person name="Kai A."/>
            <person name="Okazaki Y."/>
        </authorList>
    </citation>
    <scope>NUCLEOTIDE SEQUENCE</scope>
    <source>
        <strain evidence="3">BOTRYCO-1</strain>
    </source>
</reference>
<dbReference type="NCBIfam" id="NF002616">
    <property type="entry name" value="PRK02268.1-2"/>
    <property type="match status" value="1"/>
</dbReference>
<comment type="similarity">
    <text evidence="1">Belongs to the UPF0310 family.</text>
</comment>
<keyword evidence="4" id="KW-1185">Reference proteome</keyword>
<sequence>MSNAARHWIAVASAEHVLLGQTLGIMQVCHGKAAPLRRITPGDQVIYYSPVSRFGGKDRLQAFTAIGTVIDTMPYQVEITPGFKPWRRKVQWHAAHATPIRPLIGRLAFTAKGTNWGYRFRFGLFDITGEDAALIATAMLADVTGSTPLSRQELVAVEPDLPLWRDVSAEGLS</sequence>